<sequence>MTSGDDLRGRAGEPVIRPERAEDHEAVREVHTRAFGDGERVPTLVDTLRAAVAPVAPVSLVATVDDRVVGHVLLSACRLDAPPRLVDVLSLSPLGVLPEFQRRGIGTRLVARALTEADGRGIPLVFLEGAPDYYGRRGFAEATELGFRPPTLRYPPGAFQVATLSGYETWMTGTFVYSDTFWALDCVGLRGELLHRLRANAAPRQRADTAGG</sequence>
<dbReference type="Pfam" id="PF13527">
    <property type="entry name" value="Acetyltransf_9"/>
    <property type="match status" value="1"/>
</dbReference>
<feature type="domain" description="N-acetyltransferase" evidence="4">
    <location>
        <begin position="14"/>
        <end position="176"/>
    </location>
</feature>
<dbReference type="GO" id="GO:0016746">
    <property type="term" value="F:acyltransferase activity"/>
    <property type="evidence" value="ECO:0007669"/>
    <property type="project" value="UniProtKB-KW"/>
</dbReference>
<evidence type="ECO:0000259" key="4">
    <source>
        <dbReference type="PROSITE" id="PS51186"/>
    </source>
</evidence>
<dbReference type="PANTHER" id="PTHR43877">
    <property type="entry name" value="AMINOALKYLPHOSPHONATE N-ACETYLTRANSFERASE-RELATED-RELATED"/>
    <property type="match status" value="1"/>
</dbReference>
<dbReference type="EC" id="2.3.-.-" evidence="5"/>
<dbReference type="PANTHER" id="PTHR43877:SF1">
    <property type="entry name" value="ACETYLTRANSFERASE"/>
    <property type="match status" value="1"/>
</dbReference>
<evidence type="ECO:0000256" key="2">
    <source>
        <dbReference type="ARBA" id="ARBA00023315"/>
    </source>
</evidence>
<evidence type="ECO:0000256" key="3">
    <source>
        <dbReference type="SAM" id="MobiDB-lite"/>
    </source>
</evidence>
<dbReference type="InterPro" id="IPR050832">
    <property type="entry name" value="Bact_Acetyltransf"/>
</dbReference>
<protein>
    <submittedName>
        <fullName evidence="5">GNAT family N-acetyltransferase</fullName>
        <ecNumber evidence="5">2.3.-.-</ecNumber>
    </submittedName>
</protein>
<proteinExistence type="predicted"/>
<keyword evidence="1 5" id="KW-0808">Transferase</keyword>
<dbReference type="InterPro" id="IPR016181">
    <property type="entry name" value="Acyl_CoA_acyltransferase"/>
</dbReference>
<gene>
    <name evidence="5" type="ORF">ACFOX0_31490</name>
</gene>
<evidence type="ECO:0000256" key="1">
    <source>
        <dbReference type="ARBA" id="ARBA00022679"/>
    </source>
</evidence>
<organism evidence="5 6">
    <name type="scientific">Micromonospora zhanjiangensis</name>
    <dbReference type="NCBI Taxonomy" id="1522057"/>
    <lineage>
        <taxon>Bacteria</taxon>
        <taxon>Bacillati</taxon>
        <taxon>Actinomycetota</taxon>
        <taxon>Actinomycetes</taxon>
        <taxon>Micromonosporales</taxon>
        <taxon>Micromonosporaceae</taxon>
        <taxon>Micromonospora</taxon>
    </lineage>
</organism>
<evidence type="ECO:0000313" key="6">
    <source>
        <dbReference type="Proteomes" id="UP001595868"/>
    </source>
</evidence>
<dbReference type="RefSeq" id="WP_377552828.1">
    <property type="nucleotide sequence ID" value="NZ_JBHSBN010000041.1"/>
</dbReference>
<name>A0ABV8KW63_9ACTN</name>
<comment type="caution">
    <text evidence="5">The sequence shown here is derived from an EMBL/GenBank/DDBJ whole genome shotgun (WGS) entry which is preliminary data.</text>
</comment>
<dbReference type="Proteomes" id="UP001595868">
    <property type="component" value="Unassembled WGS sequence"/>
</dbReference>
<evidence type="ECO:0000313" key="5">
    <source>
        <dbReference type="EMBL" id="MFC4110430.1"/>
    </source>
</evidence>
<keyword evidence="2 5" id="KW-0012">Acyltransferase</keyword>
<reference evidence="6" key="1">
    <citation type="journal article" date="2019" name="Int. J. Syst. Evol. Microbiol.">
        <title>The Global Catalogue of Microorganisms (GCM) 10K type strain sequencing project: providing services to taxonomists for standard genome sequencing and annotation.</title>
        <authorList>
            <consortium name="The Broad Institute Genomics Platform"/>
            <consortium name="The Broad Institute Genome Sequencing Center for Infectious Disease"/>
            <person name="Wu L."/>
            <person name="Ma J."/>
        </authorList>
    </citation>
    <scope>NUCLEOTIDE SEQUENCE [LARGE SCALE GENOMIC DNA]</scope>
    <source>
        <strain evidence="6">2902at01</strain>
    </source>
</reference>
<accession>A0ABV8KW63</accession>
<dbReference type="Gene3D" id="3.40.630.30">
    <property type="match status" value="1"/>
</dbReference>
<dbReference type="EMBL" id="JBHSBN010000041">
    <property type="protein sequence ID" value="MFC4110430.1"/>
    <property type="molecule type" value="Genomic_DNA"/>
</dbReference>
<dbReference type="InterPro" id="IPR000182">
    <property type="entry name" value="GNAT_dom"/>
</dbReference>
<dbReference type="PROSITE" id="PS51186">
    <property type="entry name" value="GNAT"/>
    <property type="match status" value="1"/>
</dbReference>
<dbReference type="CDD" id="cd04301">
    <property type="entry name" value="NAT_SF"/>
    <property type="match status" value="1"/>
</dbReference>
<dbReference type="SUPFAM" id="SSF55729">
    <property type="entry name" value="Acyl-CoA N-acyltransferases (Nat)"/>
    <property type="match status" value="1"/>
</dbReference>
<keyword evidence="6" id="KW-1185">Reference proteome</keyword>
<feature type="region of interest" description="Disordered" evidence="3">
    <location>
        <begin position="1"/>
        <end position="23"/>
    </location>
</feature>